<evidence type="ECO:0000313" key="8">
    <source>
        <dbReference type="Proteomes" id="UP001431010"/>
    </source>
</evidence>
<evidence type="ECO:0000256" key="3">
    <source>
        <dbReference type="ARBA" id="ARBA00022692"/>
    </source>
</evidence>
<comment type="similarity">
    <text evidence="2">Belongs to the autoinducer-2 exporter (AI-2E) (TC 2.A.86) family.</text>
</comment>
<evidence type="ECO:0000313" key="7">
    <source>
        <dbReference type="EMBL" id="UFZ06802.1"/>
    </source>
</evidence>
<feature type="transmembrane region" description="Helical" evidence="6">
    <location>
        <begin position="308"/>
        <end position="338"/>
    </location>
</feature>
<dbReference type="EMBL" id="CP088156">
    <property type="protein sequence ID" value="UFZ06802.1"/>
    <property type="molecule type" value="Genomic_DNA"/>
</dbReference>
<dbReference type="Proteomes" id="UP001431010">
    <property type="component" value="Chromosome"/>
</dbReference>
<dbReference type="Pfam" id="PF01594">
    <property type="entry name" value="AI-2E_transport"/>
    <property type="match status" value="1"/>
</dbReference>
<evidence type="ECO:0000256" key="4">
    <source>
        <dbReference type="ARBA" id="ARBA00022989"/>
    </source>
</evidence>
<accession>A0ABY3RJ20</accession>
<keyword evidence="3 6" id="KW-0812">Transmembrane</keyword>
<proteinExistence type="inferred from homology"/>
<keyword evidence="8" id="KW-1185">Reference proteome</keyword>
<reference evidence="7" key="1">
    <citation type="journal article" date="2024" name="Antonie Van Leeuwenhoek">
        <title>Bradyrhizobium ontarionense sp. nov., a novel bacterial symbiont isolated from Aeschynomene indica (Indian jointvetch), harbours photosynthesis, nitrogen fixation and nitrous oxide (N2O) reductase genes.</title>
        <authorList>
            <person name="Bromfield E.S.P."/>
            <person name="Cloutier S."/>
        </authorList>
    </citation>
    <scope>NUCLEOTIDE SEQUENCE</scope>
    <source>
        <strain evidence="7">A19</strain>
    </source>
</reference>
<protein>
    <submittedName>
        <fullName evidence="7">AI-2E family transporter</fullName>
    </submittedName>
</protein>
<feature type="transmembrane region" description="Helical" evidence="6">
    <location>
        <begin position="30"/>
        <end position="46"/>
    </location>
</feature>
<keyword evidence="5 6" id="KW-0472">Membrane</keyword>
<gene>
    <name evidence="7" type="ORF">LQG66_11075</name>
</gene>
<feature type="transmembrane region" description="Helical" evidence="6">
    <location>
        <begin position="58"/>
        <end position="83"/>
    </location>
</feature>
<comment type="subcellular location">
    <subcellularLocation>
        <location evidence="1">Membrane</location>
        <topology evidence="1">Multi-pass membrane protein</topology>
    </subcellularLocation>
</comment>
<dbReference type="PANTHER" id="PTHR21716">
    <property type="entry name" value="TRANSMEMBRANE PROTEIN"/>
    <property type="match status" value="1"/>
</dbReference>
<feature type="transmembrane region" description="Helical" evidence="6">
    <location>
        <begin position="7"/>
        <end position="24"/>
    </location>
</feature>
<dbReference type="PANTHER" id="PTHR21716:SF4">
    <property type="entry name" value="TRANSMEMBRANE PROTEIN 245"/>
    <property type="match status" value="1"/>
</dbReference>
<evidence type="ECO:0000256" key="1">
    <source>
        <dbReference type="ARBA" id="ARBA00004141"/>
    </source>
</evidence>
<feature type="transmembrane region" description="Helical" evidence="6">
    <location>
        <begin position="159"/>
        <end position="177"/>
    </location>
</feature>
<evidence type="ECO:0000256" key="6">
    <source>
        <dbReference type="SAM" id="Phobius"/>
    </source>
</evidence>
<dbReference type="RefSeq" id="WP_231326259.1">
    <property type="nucleotide sequence ID" value="NZ_CP088156.1"/>
</dbReference>
<evidence type="ECO:0000256" key="5">
    <source>
        <dbReference type="ARBA" id="ARBA00023136"/>
    </source>
</evidence>
<feature type="transmembrane region" description="Helical" evidence="6">
    <location>
        <begin position="237"/>
        <end position="259"/>
    </location>
</feature>
<keyword evidence="4 6" id="KW-1133">Transmembrane helix</keyword>
<organism evidence="7 8">
    <name type="scientific">Bradyrhizobium ontarionense</name>
    <dbReference type="NCBI Taxonomy" id="2898149"/>
    <lineage>
        <taxon>Bacteria</taxon>
        <taxon>Pseudomonadati</taxon>
        <taxon>Pseudomonadota</taxon>
        <taxon>Alphaproteobacteria</taxon>
        <taxon>Hyphomicrobiales</taxon>
        <taxon>Nitrobacteraceae</taxon>
        <taxon>Bradyrhizobium</taxon>
    </lineage>
</organism>
<feature type="transmembrane region" description="Helical" evidence="6">
    <location>
        <begin position="198"/>
        <end position="231"/>
    </location>
</feature>
<dbReference type="InterPro" id="IPR002549">
    <property type="entry name" value="AI-2E-like"/>
</dbReference>
<name>A0ABY3RJ20_9BRAD</name>
<feature type="transmembrane region" description="Helical" evidence="6">
    <location>
        <begin position="271"/>
        <end position="288"/>
    </location>
</feature>
<evidence type="ECO:0000256" key="2">
    <source>
        <dbReference type="ARBA" id="ARBA00009773"/>
    </source>
</evidence>
<sequence length="360" mass="38850">MRSFEDRVLLLLLVAISLTFGWILLPFYGAVLWGVIGAIVFAPLHRRLSRSIHERRGLAAVVVVLLVVLIVILPLSLIAASLAQEASGVYKQLQSGELDIGQYFQRMLDAFPTWVVDLLNRFGLGSLAGMKDKLSAGLLKGSQILAGQALNIGQGTFELFVDLFFMLYLLFFLLRDAETLSKRIRDAIPLRPEQLNALLLKFTVVIRATVKGSLLVALAQGALGGLIFWFLDIPASLLWAVVMAFLSLLPAVGAGLVWFPVALYLLATGSIWQGVVLIAYGALVIGLVDNVLRPILVGQDTKMPDYVVLISTLGGIEVFGLNGFVIGPVIAAMFIAIWDMFSAARREAAVAAETTGGADG</sequence>